<feature type="domain" description="Wall-associated receptor kinase galacturonan-binding" evidence="5">
    <location>
        <begin position="41"/>
        <end position="99"/>
    </location>
</feature>
<dbReference type="GO" id="GO:0016020">
    <property type="term" value="C:membrane"/>
    <property type="evidence" value="ECO:0007669"/>
    <property type="project" value="UniProtKB-SubCell"/>
</dbReference>
<feature type="compositionally biased region" description="Low complexity" evidence="3">
    <location>
        <begin position="254"/>
        <end position="270"/>
    </location>
</feature>
<comment type="subcellular location">
    <subcellularLocation>
        <location evidence="1">Membrane</location>
        <topology evidence="1">Single-pass membrane protein</topology>
    </subcellularLocation>
</comment>
<keyword evidence="7" id="KW-1185">Reference proteome</keyword>
<organism evidence="6 7">
    <name type="scientific">Digitaria exilis</name>
    <dbReference type="NCBI Taxonomy" id="1010633"/>
    <lineage>
        <taxon>Eukaryota</taxon>
        <taxon>Viridiplantae</taxon>
        <taxon>Streptophyta</taxon>
        <taxon>Embryophyta</taxon>
        <taxon>Tracheophyta</taxon>
        <taxon>Spermatophyta</taxon>
        <taxon>Magnoliopsida</taxon>
        <taxon>Liliopsida</taxon>
        <taxon>Poales</taxon>
        <taxon>Poaceae</taxon>
        <taxon>PACMAD clade</taxon>
        <taxon>Panicoideae</taxon>
        <taxon>Panicodae</taxon>
        <taxon>Paniceae</taxon>
        <taxon>Anthephorinae</taxon>
        <taxon>Digitaria</taxon>
    </lineage>
</organism>
<sequence length="270" mass="29469">MRELRATTVRWKLLLLLAATASVVALASPSQLPAVGLQANCTTTCGDVVVPYPFGITDGCYLPGFNLTCDTTHTPPRLFLGNGVLQVVFISIENSTVRVLSPNIPIPETLRDEYVANSTWGGHQWGLSVEGPYVLSDEYNEFIVLGCQLWTELMMTDVLNREHLMSTCWSFCGTRDDLDTECQAPAKQSRRSQRCTGFGCCQVPVPLGLASYNVQLPYNYSDRPSSGIPVILAWRIVSDVLPFKSYPRDGNANAPRTGAAPHATARTAPA</sequence>
<evidence type="ECO:0000256" key="3">
    <source>
        <dbReference type="SAM" id="MobiDB-lite"/>
    </source>
</evidence>
<gene>
    <name evidence="6" type="ORF">HU200_006519</name>
</gene>
<dbReference type="OrthoDB" id="696530at2759"/>
<dbReference type="PANTHER" id="PTHR33491">
    <property type="entry name" value="OSJNBA0016N04.9 PROTEIN"/>
    <property type="match status" value="1"/>
</dbReference>
<evidence type="ECO:0000313" key="7">
    <source>
        <dbReference type="Proteomes" id="UP000636709"/>
    </source>
</evidence>
<reference evidence="6" key="1">
    <citation type="submission" date="2020-07" db="EMBL/GenBank/DDBJ databases">
        <title>Genome sequence and genetic diversity analysis of an under-domesticated orphan crop, white fonio (Digitaria exilis).</title>
        <authorList>
            <person name="Bennetzen J.L."/>
            <person name="Chen S."/>
            <person name="Ma X."/>
            <person name="Wang X."/>
            <person name="Yssel A.E.J."/>
            <person name="Chaluvadi S.R."/>
            <person name="Johnson M."/>
            <person name="Gangashetty P."/>
            <person name="Hamidou F."/>
            <person name="Sanogo M.D."/>
            <person name="Zwaenepoel A."/>
            <person name="Wallace J."/>
            <person name="Van De Peer Y."/>
            <person name="Van Deynze A."/>
        </authorList>
    </citation>
    <scope>NUCLEOTIDE SEQUENCE</scope>
    <source>
        <tissue evidence="6">Leaves</tissue>
    </source>
</reference>
<name>A0A835FNZ0_9POAL</name>
<feature type="signal peptide" evidence="4">
    <location>
        <begin position="1"/>
        <end position="27"/>
    </location>
</feature>
<evidence type="ECO:0000313" key="6">
    <source>
        <dbReference type="EMBL" id="KAF8769485.1"/>
    </source>
</evidence>
<dbReference type="GO" id="GO:0030247">
    <property type="term" value="F:polysaccharide binding"/>
    <property type="evidence" value="ECO:0007669"/>
    <property type="project" value="InterPro"/>
</dbReference>
<proteinExistence type="predicted"/>
<feature type="region of interest" description="Disordered" evidence="3">
    <location>
        <begin position="251"/>
        <end position="270"/>
    </location>
</feature>
<evidence type="ECO:0000259" key="5">
    <source>
        <dbReference type="Pfam" id="PF13947"/>
    </source>
</evidence>
<feature type="chain" id="PRO_5032283704" description="Wall-associated receptor kinase galacturonan-binding domain-containing protein" evidence="4">
    <location>
        <begin position="28"/>
        <end position="270"/>
    </location>
</feature>
<keyword evidence="2 4" id="KW-0732">Signal</keyword>
<accession>A0A835FNZ0</accession>
<protein>
    <recommendedName>
        <fullName evidence="5">Wall-associated receptor kinase galacturonan-binding domain-containing protein</fullName>
    </recommendedName>
</protein>
<dbReference type="EMBL" id="JACEFO010000440">
    <property type="protein sequence ID" value="KAF8769485.1"/>
    <property type="molecule type" value="Genomic_DNA"/>
</dbReference>
<comment type="caution">
    <text evidence="6">The sequence shown here is derived from an EMBL/GenBank/DDBJ whole genome shotgun (WGS) entry which is preliminary data.</text>
</comment>
<evidence type="ECO:0000256" key="2">
    <source>
        <dbReference type="ARBA" id="ARBA00022729"/>
    </source>
</evidence>
<dbReference type="InterPro" id="IPR025287">
    <property type="entry name" value="WAK_GUB"/>
</dbReference>
<dbReference type="Proteomes" id="UP000636709">
    <property type="component" value="Unassembled WGS sequence"/>
</dbReference>
<dbReference type="AlphaFoldDB" id="A0A835FNZ0"/>
<dbReference type="Pfam" id="PF13947">
    <property type="entry name" value="GUB_WAK_bind"/>
    <property type="match status" value="1"/>
</dbReference>
<evidence type="ECO:0000256" key="1">
    <source>
        <dbReference type="ARBA" id="ARBA00004167"/>
    </source>
</evidence>
<evidence type="ECO:0000256" key="4">
    <source>
        <dbReference type="SAM" id="SignalP"/>
    </source>
</evidence>